<dbReference type="RefSeq" id="WP_394841784.1">
    <property type="nucleotide sequence ID" value="NZ_CP089982.1"/>
</dbReference>
<keyword evidence="2" id="KW-1185">Reference proteome</keyword>
<dbReference type="EMBL" id="CP089982">
    <property type="protein sequence ID" value="WXA91163.1"/>
    <property type="molecule type" value="Genomic_DNA"/>
</dbReference>
<name>A0ABZ2K1B9_9BACT</name>
<dbReference type="Proteomes" id="UP001379533">
    <property type="component" value="Chromosome"/>
</dbReference>
<evidence type="ECO:0000313" key="2">
    <source>
        <dbReference type="Proteomes" id="UP001379533"/>
    </source>
</evidence>
<reference evidence="1 2" key="1">
    <citation type="submission" date="2021-12" db="EMBL/GenBank/DDBJ databases">
        <title>Discovery of the Pendulisporaceae a myxobacterial family with distinct sporulation behavior and unique specialized metabolism.</title>
        <authorList>
            <person name="Garcia R."/>
            <person name="Popoff A."/>
            <person name="Bader C.D."/>
            <person name="Loehr J."/>
            <person name="Walesch S."/>
            <person name="Walt C."/>
            <person name="Boldt J."/>
            <person name="Bunk B."/>
            <person name="Haeckl F.J.F.P.J."/>
            <person name="Gunesch A.P."/>
            <person name="Birkelbach J."/>
            <person name="Nuebel U."/>
            <person name="Pietschmann T."/>
            <person name="Bach T."/>
            <person name="Mueller R."/>
        </authorList>
    </citation>
    <scope>NUCLEOTIDE SEQUENCE [LARGE SCALE GENOMIC DNA]</scope>
    <source>
        <strain evidence="1 2">MSr12523</strain>
    </source>
</reference>
<protein>
    <recommendedName>
        <fullName evidence="3">STAS/SEC14 domain-containing protein</fullName>
    </recommendedName>
</protein>
<proteinExistence type="predicted"/>
<accession>A0ABZ2K1B9</accession>
<organism evidence="1 2">
    <name type="scientific">Pendulispora brunnea</name>
    <dbReference type="NCBI Taxonomy" id="2905690"/>
    <lineage>
        <taxon>Bacteria</taxon>
        <taxon>Pseudomonadati</taxon>
        <taxon>Myxococcota</taxon>
        <taxon>Myxococcia</taxon>
        <taxon>Myxococcales</taxon>
        <taxon>Sorangiineae</taxon>
        <taxon>Pendulisporaceae</taxon>
        <taxon>Pendulispora</taxon>
    </lineage>
</organism>
<evidence type="ECO:0000313" key="1">
    <source>
        <dbReference type="EMBL" id="WXA91163.1"/>
    </source>
</evidence>
<sequence>MDLSYDPEDNILFVSHTKPVHLASEQQIQAYFDEVVAFWRAKCKSKRVYFVIEYDGLTVDVNLKETYAKQVARGVRDCAITIVRYGGEPLQRTVARLVGIQLHVPSNVYRSRHEAIAVVRGLRAKESR</sequence>
<gene>
    <name evidence="1" type="ORF">LZC95_32495</name>
</gene>
<evidence type="ECO:0008006" key="3">
    <source>
        <dbReference type="Google" id="ProtNLM"/>
    </source>
</evidence>